<reference evidence="2 3" key="1">
    <citation type="journal article" date="2016" name="Nat. Commun.">
        <title>Thousands of microbial genomes shed light on interconnected biogeochemical processes in an aquifer system.</title>
        <authorList>
            <person name="Anantharaman K."/>
            <person name="Brown C.T."/>
            <person name="Hug L.A."/>
            <person name="Sharon I."/>
            <person name="Castelle C.J."/>
            <person name="Probst A.J."/>
            <person name="Thomas B.C."/>
            <person name="Singh A."/>
            <person name="Wilkins M.J."/>
            <person name="Karaoz U."/>
            <person name="Brodie E.L."/>
            <person name="Williams K.H."/>
            <person name="Hubbard S.S."/>
            <person name="Banfield J.F."/>
        </authorList>
    </citation>
    <scope>NUCLEOTIDE SEQUENCE [LARGE SCALE GENOMIC DNA]</scope>
</reference>
<dbReference type="InterPro" id="IPR011635">
    <property type="entry name" value="CARDB"/>
</dbReference>
<dbReference type="AlphaFoldDB" id="A0A1G2PQR8"/>
<protein>
    <recommendedName>
        <fullName evidence="1">CARDB domain-containing protein</fullName>
    </recommendedName>
</protein>
<feature type="domain" description="CARDB" evidence="1">
    <location>
        <begin position="742"/>
        <end position="851"/>
    </location>
</feature>
<organism evidence="2 3">
    <name type="scientific">Candidatus Terrybacteria bacterium RIFCSPLOWO2_01_FULL_40_23</name>
    <dbReference type="NCBI Taxonomy" id="1802366"/>
    <lineage>
        <taxon>Bacteria</taxon>
        <taxon>Candidatus Terryibacteriota</taxon>
    </lineage>
</organism>
<dbReference type="EMBL" id="MHSW01000031">
    <property type="protein sequence ID" value="OHA50675.1"/>
    <property type="molecule type" value="Genomic_DNA"/>
</dbReference>
<evidence type="ECO:0000313" key="2">
    <source>
        <dbReference type="EMBL" id="OHA50675.1"/>
    </source>
</evidence>
<dbReference type="InterPro" id="IPR013783">
    <property type="entry name" value="Ig-like_fold"/>
</dbReference>
<comment type="caution">
    <text evidence="2">The sequence shown here is derived from an EMBL/GenBank/DDBJ whole genome shotgun (WGS) entry which is preliminary data.</text>
</comment>
<evidence type="ECO:0000259" key="1">
    <source>
        <dbReference type="Pfam" id="PF07705"/>
    </source>
</evidence>
<accession>A0A1G2PQR8</accession>
<feature type="domain" description="CARDB" evidence="1">
    <location>
        <begin position="57"/>
        <end position="166"/>
    </location>
</feature>
<dbReference type="Pfam" id="PF07705">
    <property type="entry name" value="CARDB"/>
    <property type="match status" value="2"/>
</dbReference>
<sequence>MIPTGQDLGFGTSPVRFSKGITGLTAGTTYLYCAVAQNSAGTAYGNMVSFVASVGVDLMVINSVFSPAIALTGNDISFSGDVTNSGSSGTGSSFSVQLSIDRDNNSSWDLNDTKTGIGPLASGGTQAVSWTNFWTNAPSGTHVFRICADQPTSAIAETSESNNCVSQVFTVGAKPPTIFTNNPTNVLASGATLNGIVTPNGSATTAWFRYSTSNLTCSAFNDSNSTRTASGSDTTVAATFGATDYTVSVGGLTGGTTYFYCAIANNAGGVAYGNVVSFVASSGSPPDLITLNAENVTDTSAKLVGTVDPNGANTGAWFRWGAVQPAGNICTNDAALWPGSSVTSTTFAGNGTSAIPYAYSISGLTTGQTYYYCAIGNNSVGMGYGAVVPFTAVLLKPSVVTNPANPVNSDSAVLNGYVNSNGSATTAWFRYWEGTSPGSCTEASGTRVPIWATDDTSISSEIKWVLYSNFLSGLTINTNYWYCAIAKSAIGTALGSLQQFTTTAASPLVDTYSPLDVTLTSATLRGAANPMGGATTAWFRYWRDDDPARPAICADSGGTRLPLSSGFNAGSGTAYQPYSNNTGNVLVGGHTYFYCAIAQNPTGFGYGSMVSFVAGNATLSVDLTTTPPNPVDPGIASYLYADVIYTGNPTDTINYSVWWNCSDPTTSVGTAVTSCGALPVPVSGSCVINLNGAKCDGVFSDPLTLTHEYSVGTHTPKVIAERGPVGVLPAQDQENIIVQALPDLVVINYGFTPTSPLPGAVLTFYGTVLNDGSFAAGNSQTSLRIDLNNDGSWDILPAAVATPALEIDYVYRASWPDVATAQAGIHKYEICADTPGKSVNESKETNNCVSKIFYIGFCVNECAPSGADQCYSIRTYQDCGEHDVENGTTPDTCLEWGPDTGVEIPPPATPPDTPCPPRNTCVAGLCVPAPNWIEVAPQRNE</sequence>
<dbReference type="Proteomes" id="UP000176951">
    <property type="component" value="Unassembled WGS sequence"/>
</dbReference>
<evidence type="ECO:0000313" key="3">
    <source>
        <dbReference type="Proteomes" id="UP000176951"/>
    </source>
</evidence>
<proteinExistence type="predicted"/>
<name>A0A1G2PQR8_9BACT</name>
<gene>
    <name evidence="2" type="ORF">A3A97_02005</name>
</gene>
<dbReference type="Gene3D" id="2.60.40.10">
    <property type="entry name" value="Immunoglobulins"/>
    <property type="match status" value="2"/>
</dbReference>